<protein>
    <recommendedName>
        <fullName evidence="4">F-box domain-containing protein</fullName>
    </recommendedName>
</protein>
<gene>
    <name evidence="2" type="ORF">OC842_003496</name>
</gene>
<dbReference type="AlphaFoldDB" id="A0AAN6GCR4"/>
<accession>A0AAN6GCR4</accession>
<dbReference type="EMBL" id="JAPDMQ010000175">
    <property type="protein sequence ID" value="KAK0531836.1"/>
    <property type="molecule type" value="Genomic_DNA"/>
</dbReference>
<sequence>MATSPQTVYSGGMTDGASGEARPSIQTEGSAVERFLGIAELAVLVVSHLAFEHIDLIALAQVSKRFRAVVLPLLVERVNVRLSRANQLGTYFEQNVNLVNHVQFLRIWDDIAHDLEYGLNPPHLDNIEYSADTWTSLGKLLGAFDNRTPRPPLLELSFGQFQLPRLQQQLEEHPRVLERFASLQIVQDAGTTRKLAGSAGAEEIISNHGFSLANNLENLLRIICNAQDRADSVTFHKLSLAAILLPVQEDILILPPMRPRPWNRIAERISDLSITMGIMNDSDIPALASLIGTRFPKLRRIRLFSNKVCQQWSRILILTSSLRIFLDAHPDLEDVDIELLQSVPGSISGVLAHVTMSRLRSCFLEVAHLRPDAQIDFAERHQHIHSISTSHVASRLASANHPAVTKSLRRLRADASVMLSLLEAGVPLRHVVLLRSNTTDPFKGIQAPSVTCCEYVYPPHLRIHSAEGEWVNQWLSAMPNLVEFTVTFGLDEEWTEVAGTSTVAAQIRLLSDLLANLATQSTKIRALCVYNRAACELPPDAQLSDAIATFPPRLQYLTWHIPSAGKVVFYRVLRPGPSSASSTPDPAPVKPRLQRLPATFRPFVERKTGAWEDPKDTSTFLTLFDHIGDEPRLKHA</sequence>
<evidence type="ECO:0008006" key="4">
    <source>
        <dbReference type="Google" id="ProtNLM"/>
    </source>
</evidence>
<organism evidence="2 3">
    <name type="scientific">Tilletia horrida</name>
    <dbReference type="NCBI Taxonomy" id="155126"/>
    <lineage>
        <taxon>Eukaryota</taxon>
        <taxon>Fungi</taxon>
        <taxon>Dikarya</taxon>
        <taxon>Basidiomycota</taxon>
        <taxon>Ustilaginomycotina</taxon>
        <taxon>Exobasidiomycetes</taxon>
        <taxon>Tilletiales</taxon>
        <taxon>Tilletiaceae</taxon>
        <taxon>Tilletia</taxon>
    </lineage>
</organism>
<feature type="region of interest" description="Disordered" evidence="1">
    <location>
        <begin position="1"/>
        <end position="24"/>
    </location>
</feature>
<name>A0AAN6GCR4_9BASI</name>
<evidence type="ECO:0000256" key="1">
    <source>
        <dbReference type="SAM" id="MobiDB-lite"/>
    </source>
</evidence>
<evidence type="ECO:0000313" key="3">
    <source>
        <dbReference type="Proteomes" id="UP001176521"/>
    </source>
</evidence>
<comment type="caution">
    <text evidence="2">The sequence shown here is derived from an EMBL/GenBank/DDBJ whole genome shotgun (WGS) entry which is preliminary data.</text>
</comment>
<proteinExistence type="predicted"/>
<keyword evidence="3" id="KW-1185">Reference proteome</keyword>
<dbReference type="Proteomes" id="UP001176521">
    <property type="component" value="Unassembled WGS sequence"/>
</dbReference>
<evidence type="ECO:0000313" key="2">
    <source>
        <dbReference type="EMBL" id="KAK0531836.1"/>
    </source>
</evidence>
<reference evidence="2" key="1">
    <citation type="journal article" date="2023" name="PhytoFront">
        <title>Draft Genome Resources of Seven Strains of Tilletia horrida, Causal Agent of Kernel Smut of Rice.</title>
        <authorList>
            <person name="Khanal S."/>
            <person name="Antony Babu S."/>
            <person name="Zhou X.G."/>
        </authorList>
    </citation>
    <scope>NUCLEOTIDE SEQUENCE</scope>
    <source>
        <strain evidence="2">TX3</strain>
    </source>
</reference>